<dbReference type="PROSITE" id="PS50883">
    <property type="entry name" value="EAL"/>
    <property type="match status" value="1"/>
</dbReference>
<dbReference type="InterPro" id="IPR001633">
    <property type="entry name" value="EAL_dom"/>
</dbReference>
<dbReference type="PANTHER" id="PTHR33121:SF76">
    <property type="entry name" value="SIGNALING PROTEIN"/>
    <property type="match status" value="1"/>
</dbReference>
<dbReference type="PANTHER" id="PTHR33121">
    <property type="entry name" value="CYCLIC DI-GMP PHOSPHODIESTERASE PDEF"/>
    <property type="match status" value="1"/>
</dbReference>
<name>A0A7X6DM82_9BACT</name>
<feature type="domain" description="EAL" evidence="1">
    <location>
        <begin position="53"/>
        <end position="290"/>
    </location>
</feature>
<keyword evidence="3" id="KW-1185">Reference proteome</keyword>
<accession>A0A7X6DM82</accession>
<dbReference type="AlphaFoldDB" id="A0A7X6DM82"/>
<evidence type="ECO:0000313" key="2">
    <source>
        <dbReference type="EMBL" id="NKE69682.1"/>
    </source>
</evidence>
<dbReference type="Gene3D" id="3.20.20.450">
    <property type="entry name" value="EAL domain"/>
    <property type="match status" value="1"/>
</dbReference>
<evidence type="ECO:0000313" key="3">
    <source>
        <dbReference type="Proteomes" id="UP000534783"/>
    </source>
</evidence>
<dbReference type="Proteomes" id="UP000534783">
    <property type="component" value="Unassembled WGS sequence"/>
</dbReference>
<sequence>MQRSGCFYHQKECFAALRRADQKICKIPTCLQSDVDQLIRLADRALYIAKKRGDKIHIGEEEYYLDNQVVQIAFQPIIDTLSGETLAHEALSRDAQGRVSVYELFKKYEAIGKLNELKEICFKKQIKAAQAIGLKRVFVNADFALLERLDPVATSSRLEVILEISEKEALHDLKNHLKVAQKWREKGFRFAIDDFGAGFISLPFIAKLVPDYIKIDRLTILQAVSSEKFREFLNYQVLALRNYAKKGIIAEGIETRKELAVVKKMRVHLIQGFLFGKPEVIELPDEKKME</sequence>
<protein>
    <submittedName>
        <fullName evidence="2">EAL domain-containing protein</fullName>
    </submittedName>
</protein>
<gene>
    <name evidence="2" type="ORF">MNODULE_02835</name>
</gene>
<proteinExistence type="predicted"/>
<dbReference type="SMART" id="SM00052">
    <property type="entry name" value="EAL"/>
    <property type="match status" value="1"/>
</dbReference>
<dbReference type="Pfam" id="PF00563">
    <property type="entry name" value="EAL"/>
    <property type="match status" value="1"/>
</dbReference>
<organism evidence="2 3">
    <name type="scientific">Candidatus Manganitrophus noduliformans</name>
    <dbReference type="NCBI Taxonomy" id="2606439"/>
    <lineage>
        <taxon>Bacteria</taxon>
        <taxon>Pseudomonadati</taxon>
        <taxon>Nitrospirota</taxon>
        <taxon>Nitrospiria</taxon>
        <taxon>Candidatus Troglogloeales</taxon>
        <taxon>Candidatus Manganitrophaceae</taxon>
        <taxon>Candidatus Manganitrophus</taxon>
    </lineage>
</organism>
<dbReference type="InterPro" id="IPR035919">
    <property type="entry name" value="EAL_sf"/>
</dbReference>
<evidence type="ECO:0000259" key="1">
    <source>
        <dbReference type="PROSITE" id="PS50883"/>
    </source>
</evidence>
<dbReference type="InterPro" id="IPR050706">
    <property type="entry name" value="Cyclic-di-GMP_PDE-like"/>
</dbReference>
<reference evidence="2 3" key="1">
    <citation type="journal article" date="2020" name="Nature">
        <title>Bacterial chemolithoautotrophy via manganese oxidation.</title>
        <authorList>
            <person name="Yu H."/>
            <person name="Leadbetter J.R."/>
        </authorList>
    </citation>
    <scope>NUCLEOTIDE SEQUENCE [LARGE SCALE GENOMIC DNA]</scope>
    <source>
        <strain evidence="2 3">Mn-1</strain>
    </source>
</reference>
<dbReference type="SUPFAM" id="SSF141868">
    <property type="entry name" value="EAL domain-like"/>
    <property type="match status" value="1"/>
</dbReference>
<dbReference type="RefSeq" id="WP_168057971.1">
    <property type="nucleotide sequence ID" value="NZ_VTOW01000001.1"/>
</dbReference>
<dbReference type="CDD" id="cd01948">
    <property type="entry name" value="EAL"/>
    <property type="match status" value="1"/>
</dbReference>
<dbReference type="EMBL" id="VTOW01000001">
    <property type="protein sequence ID" value="NKE69682.1"/>
    <property type="molecule type" value="Genomic_DNA"/>
</dbReference>
<dbReference type="GO" id="GO:0071111">
    <property type="term" value="F:cyclic-guanylate-specific phosphodiesterase activity"/>
    <property type="evidence" value="ECO:0007669"/>
    <property type="project" value="InterPro"/>
</dbReference>
<comment type="caution">
    <text evidence="2">The sequence shown here is derived from an EMBL/GenBank/DDBJ whole genome shotgun (WGS) entry which is preliminary data.</text>
</comment>